<dbReference type="InterPro" id="IPR001878">
    <property type="entry name" value="Znf_CCHC"/>
</dbReference>
<proteinExistence type="predicted"/>
<dbReference type="EMBL" id="AF015277">
    <property type="protein sequence ID" value="AAB94026.1"/>
    <property type="molecule type" value="Genomic_DNA"/>
</dbReference>
<sequence>TEEAQPRSCSARAAMKDALIMPPPDSPPRKIVACYEVSEDSDTSLAATITGKGSRSRLLLLPLRLYPLLHLLLSLLLPLLLLLLPMRGHRHPPPTAATVAAVPDAKVSSNSVVERMQHIERKLRKAILVEDVPNAVALSVLDLAAKYQELVLDMYGAMKELETERRIRPQPVVTLAATTAAPAAPVAAPRIRKVAETWSAIVTSNNPEETPKQVAERVRKEVAPALGVRVHEVRELKRGGAIIRTPSSGEMRRVVANPKFKEVGLDVKQNAASKPKVMVRDVDSSITAKQFMNGMWNNHFSGRMSNVVFEKSVKITSKPWTAESGPTVNIQLEVDQKALDILEDHERIYVEWFSFRWHTVTPTYACYKCVSFDHRVAQCRMNEEICRQCGQAGHRASKCSNPVSCRNCSFKGMPSTHRMLSAACPIYGAVLARVASRH</sequence>
<keyword evidence="1 4" id="KW-0863">Zinc-finger</keyword>
<evidence type="ECO:0000313" key="4">
    <source>
        <dbReference type="EMBL" id="AAB94026.1"/>
    </source>
</evidence>
<keyword evidence="2" id="KW-1133">Transmembrane helix</keyword>
<feature type="transmembrane region" description="Helical" evidence="2">
    <location>
        <begin position="65"/>
        <end position="84"/>
    </location>
</feature>
<dbReference type="AlphaFoldDB" id="O44312"/>
<reference evidence="4" key="2">
    <citation type="journal article" date="1999" name="Genetics">
        <title>Retrotransposable elements R1 and R2 in the rDNA units of Drosophila mercatorum: abnormal abdomen revisited.</title>
        <authorList>
            <person name="Malik H.S."/>
            <person name="Eickbush T.H."/>
        </authorList>
    </citation>
    <scope>NUCLEOTIDE SEQUENCE</scope>
</reference>
<dbReference type="Gene3D" id="4.10.60.10">
    <property type="entry name" value="Zinc finger, CCHC-type"/>
    <property type="match status" value="1"/>
</dbReference>
<protein>
    <submittedName>
        <fullName evidence="4">Gag-like zinc-finger protein</fullName>
    </submittedName>
</protein>
<feature type="non-terminal residue" evidence="4">
    <location>
        <position position="1"/>
    </location>
</feature>
<dbReference type="PROSITE" id="PS50158">
    <property type="entry name" value="ZF_CCHC"/>
    <property type="match status" value="1"/>
</dbReference>
<dbReference type="InterPro" id="IPR036875">
    <property type="entry name" value="Znf_CCHC_sf"/>
</dbReference>
<keyword evidence="1 4" id="KW-0862">Zinc</keyword>
<evidence type="ECO:0000256" key="2">
    <source>
        <dbReference type="SAM" id="Phobius"/>
    </source>
</evidence>
<evidence type="ECO:0000259" key="3">
    <source>
        <dbReference type="PROSITE" id="PS50158"/>
    </source>
</evidence>
<accession>O44312</accession>
<keyword evidence="1 4" id="KW-0479">Metal-binding</keyword>
<dbReference type="GO" id="GO:0008270">
    <property type="term" value="F:zinc ion binding"/>
    <property type="evidence" value="ECO:0007669"/>
    <property type="project" value="UniProtKB-KW"/>
</dbReference>
<name>O44312_DROMR</name>
<keyword evidence="2" id="KW-0812">Transmembrane</keyword>
<dbReference type="SUPFAM" id="SSF57756">
    <property type="entry name" value="Retrovirus zinc finger-like domains"/>
    <property type="match status" value="1"/>
</dbReference>
<keyword evidence="2" id="KW-0472">Membrane</keyword>
<feature type="domain" description="CCHC-type" evidence="3">
    <location>
        <begin position="386"/>
        <end position="401"/>
    </location>
</feature>
<organism evidence="4">
    <name type="scientific">Drosophila mercatorum mercatorum</name>
    <dbReference type="NCBI Taxonomy" id="64960"/>
    <lineage>
        <taxon>Eukaryota</taxon>
        <taxon>Metazoa</taxon>
        <taxon>Ecdysozoa</taxon>
        <taxon>Arthropoda</taxon>
        <taxon>Hexapoda</taxon>
        <taxon>Insecta</taxon>
        <taxon>Pterygota</taxon>
        <taxon>Neoptera</taxon>
        <taxon>Endopterygota</taxon>
        <taxon>Diptera</taxon>
        <taxon>Brachycera</taxon>
        <taxon>Muscomorpha</taxon>
        <taxon>Ephydroidea</taxon>
        <taxon>Drosophilidae</taxon>
        <taxon>Drosophila</taxon>
    </lineage>
</organism>
<reference evidence="4" key="1">
    <citation type="submission" date="1997-07" db="EMBL/GenBank/DDBJ databases">
        <title>R1 element in Drosophila mercatorum mercatorum.</title>
        <authorList>
            <person name="Burke W.D."/>
            <person name="Malik H.S."/>
            <person name="Eickbush T.H."/>
        </authorList>
    </citation>
    <scope>NUCLEOTIDE SEQUENCE</scope>
</reference>
<dbReference type="SMART" id="SM00343">
    <property type="entry name" value="ZnF_C2HC"/>
    <property type="match status" value="2"/>
</dbReference>
<dbReference type="GO" id="GO:0003676">
    <property type="term" value="F:nucleic acid binding"/>
    <property type="evidence" value="ECO:0007669"/>
    <property type="project" value="InterPro"/>
</dbReference>
<evidence type="ECO:0000256" key="1">
    <source>
        <dbReference type="PROSITE-ProRule" id="PRU00047"/>
    </source>
</evidence>